<dbReference type="Proteomes" id="UP000248918">
    <property type="component" value="Unassembled WGS sequence"/>
</dbReference>
<organism evidence="1 2">
    <name type="scientific">Paraburkholderia bryophila</name>
    <dbReference type="NCBI Taxonomy" id="420952"/>
    <lineage>
        <taxon>Bacteria</taxon>
        <taxon>Pseudomonadati</taxon>
        <taxon>Pseudomonadota</taxon>
        <taxon>Betaproteobacteria</taxon>
        <taxon>Burkholderiales</taxon>
        <taxon>Burkholderiaceae</taxon>
        <taxon>Paraburkholderia</taxon>
    </lineage>
</organism>
<dbReference type="InterPro" id="IPR049723">
    <property type="entry name" value="BPSL0761-like"/>
</dbReference>
<proteinExistence type="predicted"/>
<dbReference type="RefSeq" id="WP_338068901.1">
    <property type="nucleotide sequence ID" value="NZ_CADFFP010000007.1"/>
</dbReference>
<gene>
    <name evidence="1" type="ORF">BX591_11024</name>
</gene>
<name>A0A329C5D6_9BURK</name>
<reference evidence="1 2" key="1">
    <citation type="submission" date="2018-06" db="EMBL/GenBank/DDBJ databases">
        <title>Genomic Encyclopedia of Type Strains, Phase III (KMG-III): the genomes of soil and plant-associated and newly described type strains.</title>
        <authorList>
            <person name="Whitman W."/>
        </authorList>
    </citation>
    <scope>NUCLEOTIDE SEQUENCE [LARGE SCALE GENOMIC DNA]</scope>
    <source>
        <strain evidence="1 2">LMG 23644</strain>
    </source>
</reference>
<protein>
    <submittedName>
        <fullName evidence="1">Uncharacterized protein</fullName>
    </submittedName>
</protein>
<evidence type="ECO:0000313" key="1">
    <source>
        <dbReference type="EMBL" id="RAS29749.1"/>
    </source>
</evidence>
<comment type="caution">
    <text evidence="1">The sequence shown here is derived from an EMBL/GenBank/DDBJ whole genome shotgun (WGS) entry which is preliminary data.</text>
</comment>
<dbReference type="EMBL" id="QLTK01000010">
    <property type="protein sequence ID" value="RAS29749.1"/>
    <property type="molecule type" value="Genomic_DNA"/>
</dbReference>
<sequence>MTTPDERTKAVLDTRDFLRILATAGQVAIPGLFQSVAQGLLRHYPLVVDLAVSASALPGIWADPCLHRRGKQQQWQASKFSRRPSDPD</sequence>
<evidence type="ECO:0000313" key="2">
    <source>
        <dbReference type="Proteomes" id="UP000248918"/>
    </source>
</evidence>
<accession>A0A329C5D6</accession>
<dbReference type="AlphaFoldDB" id="A0A329C5D6"/>
<dbReference type="NCBIfam" id="NF041728">
    <property type="entry name" value="BPSL0761_fam"/>
    <property type="match status" value="1"/>
</dbReference>